<keyword evidence="3" id="KW-1185">Reference proteome</keyword>
<comment type="caution">
    <text evidence="2">The sequence shown here is derived from an EMBL/GenBank/DDBJ whole genome shotgun (WGS) entry which is preliminary data.</text>
</comment>
<gene>
    <name evidence="2" type="ORF">M2280_005765</name>
</gene>
<name>A0ABT6MJP5_9NOCA</name>
<feature type="compositionally biased region" description="Basic and acidic residues" evidence="1">
    <location>
        <begin position="70"/>
        <end position="85"/>
    </location>
</feature>
<sequence>MANPNRLTAQQCVDLIEAETGSKMSAATFRVYAHRGQAPVSVERIGNTPLWKRSEVLEWANNRPGAGSRTDLRKPRRRTQDPKAE</sequence>
<protein>
    <submittedName>
        <fullName evidence="2">DNA-binding transcriptional regulator AlpA</fullName>
    </submittedName>
</protein>
<reference evidence="2 3" key="1">
    <citation type="submission" date="2023-04" db="EMBL/GenBank/DDBJ databases">
        <title>Forest soil microbial communities from Buena Vista Peninsula, Colon Province, Panama.</title>
        <authorList>
            <person name="Bouskill N."/>
        </authorList>
    </citation>
    <scope>NUCLEOTIDE SEQUENCE [LARGE SCALE GENOMIC DNA]</scope>
    <source>
        <strain evidence="2 3">CFH S0262</strain>
    </source>
</reference>
<dbReference type="RefSeq" id="WP_280763723.1">
    <property type="nucleotide sequence ID" value="NZ_JARXVC010000023.1"/>
</dbReference>
<dbReference type="EMBL" id="JARXVC010000023">
    <property type="protein sequence ID" value="MDH6284505.1"/>
    <property type="molecule type" value="Genomic_DNA"/>
</dbReference>
<accession>A0ABT6MJP5</accession>
<feature type="region of interest" description="Disordered" evidence="1">
    <location>
        <begin position="61"/>
        <end position="85"/>
    </location>
</feature>
<evidence type="ECO:0000256" key="1">
    <source>
        <dbReference type="SAM" id="MobiDB-lite"/>
    </source>
</evidence>
<organism evidence="2 3">
    <name type="scientific">Prescottella agglutinans</name>
    <dbReference type="NCBI Taxonomy" id="1644129"/>
    <lineage>
        <taxon>Bacteria</taxon>
        <taxon>Bacillati</taxon>
        <taxon>Actinomycetota</taxon>
        <taxon>Actinomycetes</taxon>
        <taxon>Mycobacteriales</taxon>
        <taxon>Nocardiaceae</taxon>
        <taxon>Prescottella</taxon>
    </lineage>
</organism>
<dbReference type="GO" id="GO:0003677">
    <property type="term" value="F:DNA binding"/>
    <property type="evidence" value="ECO:0007669"/>
    <property type="project" value="UniProtKB-KW"/>
</dbReference>
<evidence type="ECO:0000313" key="3">
    <source>
        <dbReference type="Proteomes" id="UP001160334"/>
    </source>
</evidence>
<dbReference type="Proteomes" id="UP001160334">
    <property type="component" value="Unassembled WGS sequence"/>
</dbReference>
<evidence type="ECO:0000313" key="2">
    <source>
        <dbReference type="EMBL" id="MDH6284505.1"/>
    </source>
</evidence>
<proteinExistence type="predicted"/>
<keyword evidence="2" id="KW-0238">DNA-binding</keyword>